<comment type="similarity">
    <text evidence="1">Belongs to the RutC family.</text>
</comment>
<dbReference type="InterPro" id="IPR019897">
    <property type="entry name" value="RidA_CS"/>
</dbReference>
<dbReference type="InterPro" id="IPR006056">
    <property type="entry name" value="RidA"/>
</dbReference>
<dbReference type="CDD" id="cd00448">
    <property type="entry name" value="YjgF_YER057c_UK114_family"/>
    <property type="match status" value="1"/>
</dbReference>
<organism evidence="2">
    <name type="scientific">Neospora caninum (strain Liverpool)</name>
    <dbReference type="NCBI Taxonomy" id="572307"/>
    <lineage>
        <taxon>Eukaryota</taxon>
        <taxon>Sar</taxon>
        <taxon>Alveolata</taxon>
        <taxon>Apicomplexa</taxon>
        <taxon>Conoidasida</taxon>
        <taxon>Coccidia</taxon>
        <taxon>Eucoccidiorida</taxon>
        <taxon>Eimeriorina</taxon>
        <taxon>Sarcocystidae</taxon>
        <taxon>Neospora</taxon>
    </lineage>
</organism>
<dbReference type="GO" id="GO:0019239">
    <property type="term" value="F:deaminase activity"/>
    <property type="evidence" value="ECO:0007669"/>
    <property type="project" value="TreeGrafter"/>
</dbReference>
<dbReference type="EMBL" id="LN714477">
    <property type="protein sequence ID" value="CEL65040.1"/>
    <property type="molecule type" value="Genomic_DNA"/>
</dbReference>
<protein>
    <submittedName>
        <fullName evidence="2">Endoribonuclease L-PSP protein</fullName>
    </submittedName>
</protein>
<dbReference type="SUPFAM" id="SSF55298">
    <property type="entry name" value="YjgF-like"/>
    <property type="match status" value="1"/>
</dbReference>
<dbReference type="InterPro" id="IPR035959">
    <property type="entry name" value="RutC-like_sf"/>
</dbReference>
<evidence type="ECO:0000256" key="1">
    <source>
        <dbReference type="ARBA" id="ARBA00010552"/>
    </source>
</evidence>
<reference evidence="2" key="1">
    <citation type="journal article" date="2015" name="PLoS ONE">
        <title>Comprehensive Evaluation of Toxoplasma gondii VEG and Neospora caninum LIV Genomes with Tachyzoite Stage Transcriptome and Proteome Defines Novel Transcript Features.</title>
        <authorList>
            <person name="Ramaprasad A."/>
            <person name="Mourier T."/>
            <person name="Naeem R."/>
            <person name="Malas T.B."/>
            <person name="Moussa E."/>
            <person name="Panigrahi A."/>
            <person name="Vermont S.J."/>
            <person name="Otto T.D."/>
            <person name="Wastling J."/>
            <person name="Pain A."/>
        </authorList>
    </citation>
    <scope>NUCLEOTIDE SEQUENCE</scope>
    <source>
        <strain evidence="2">Liverpool</strain>
    </source>
</reference>
<gene>
    <name evidence="2" type="ORF">BN1204_009005</name>
</gene>
<dbReference type="FunFam" id="3.30.1330.40:FF:000001">
    <property type="entry name" value="L-PSP family endoribonuclease"/>
    <property type="match status" value="1"/>
</dbReference>
<dbReference type="PANTHER" id="PTHR11803:SF39">
    <property type="entry name" value="2-IMINOBUTANOATE_2-IMINOPROPANOATE DEAMINASE"/>
    <property type="match status" value="1"/>
</dbReference>
<dbReference type="Gene3D" id="3.30.1330.40">
    <property type="entry name" value="RutC-like"/>
    <property type="match status" value="1"/>
</dbReference>
<sequence>MLAGSRYGIKALVPFCATHRGHLATVASGFAPARTMKESIYTPEAPAPIGPYNQAVKANGLVFVSGQIGLDPRTMQLVEGGVKAQAKQCLANISNILKAARCSPQDIVSTTVLVTDTAHFGLVNQVYGKFFSDTCAGHQCTEGGSVSNEPGNSVFPTRAAYAVKELPMQALVEITAVAVTNESTR</sequence>
<evidence type="ECO:0000313" key="2">
    <source>
        <dbReference type="EMBL" id="CEL65040.1"/>
    </source>
</evidence>
<proteinExistence type="inferred from homology"/>
<dbReference type="AlphaFoldDB" id="A0A0F7U8W0"/>
<dbReference type="PROSITE" id="PS01094">
    <property type="entry name" value="UPF0076"/>
    <property type="match status" value="1"/>
</dbReference>
<dbReference type="InterPro" id="IPR006175">
    <property type="entry name" value="YjgF/YER057c/UK114"/>
</dbReference>
<name>A0A0F7U8W0_NEOCL</name>
<dbReference type="Pfam" id="PF01042">
    <property type="entry name" value="Ribonuc_L-PSP"/>
    <property type="match status" value="1"/>
</dbReference>
<dbReference type="PANTHER" id="PTHR11803">
    <property type="entry name" value="2-IMINOBUTANOATE/2-IMINOPROPANOATE DEAMINASE RIDA"/>
    <property type="match status" value="1"/>
</dbReference>
<accession>A0A0F7U8W0</accession>
<dbReference type="GO" id="GO:0005829">
    <property type="term" value="C:cytosol"/>
    <property type="evidence" value="ECO:0007669"/>
    <property type="project" value="TreeGrafter"/>
</dbReference>
<dbReference type="NCBIfam" id="TIGR00004">
    <property type="entry name" value="Rid family detoxifying hydrolase"/>
    <property type="match status" value="1"/>
</dbReference>